<dbReference type="AlphaFoldDB" id="A0AAU8C559"/>
<dbReference type="Gene3D" id="3.40.50.300">
    <property type="entry name" value="P-loop containing nucleotide triphosphate hydrolases"/>
    <property type="match status" value="2"/>
</dbReference>
<dbReference type="GO" id="GO:0003677">
    <property type="term" value="F:DNA binding"/>
    <property type="evidence" value="ECO:0007669"/>
    <property type="project" value="InterPro"/>
</dbReference>
<dbReference type="PANTHER" id="PTHR11070">
    <property type="entry name" value="UVRD / RECB / PCRA DNA HELICASE FAMILY MEMBER"/>
    <property type="match status" value="1"/>
</dbReference>
<dbReference type="Pfam" id="PF13538">
    <property type="entry name" value="UvrD_C_2"/>
    <property type="match status" value="1"/>
</dbReference>
<dbReference type="InterPro" id="IPR027417">
    <property type="entry name" value="P-loop_NTPase"/>
</dbReference>
<name>A0AAU8C559_9RHOB</name>
<sequence length="674" mass="77596">MTSSFFFLQAEKTAHNKQLLDSLEDWSARTHTQLYVVSQPLGDDRYNYDYPGCAVILSPGRKICLINFSADDGTFEEFSEDFIEDVGSISDKFEYKSAIGRPRKWKKELVLEIDGGAELDVESYLTESELSDPGKKRQTELIISLITGSINDIDRTPADVPDNLLDKVKRKIQLFDADQTRFIYQEINKKSVHIQGLSGTGKTELLLHKLKDIYLKNPDSRIAMTCHNIILANSLRQRIPEFFNFMKVEQQIEWKKRLWCMHAWGSKSDPDSGTYRHICYHYNIPFYNFRQATFDSACLDAIERIQAIPEPRTHAFDYLLIDESQDFPESFIKLCELVTSRFCIVAGDIFQSIFDAKIKPSISPDFLLSKCYRTDPRALMFAHSLGMGLFEDKKLRWLEDDEWKTCGYIVEKTAGDSFYRLKREPLRRFEDVQAADSPAIKIGHQNAHTLRGISDMVLEAIREISQENPTITPDDIGIILVDDSSSIYKIQDFLAQEIPRHLGWPVNKAVDTKEKQAGTIFLSNRNNVKGLEFPFVVCVTSDISRDYNYRNSLYMTLTRSFIRSYLVVTSPQDEEMMSKIRQGLDVINAKGCIEAEAPSAQERNEIMTSIAQENVRTTFFDLCESVFDEFKILPAYREGLRKIITEAVGETYDREDVSDVVNFNYEKMLKKDRL</sequence>
<keyword evidence="3" id="KW-0547">Nucleotide-binding</keyword>
<gene>
    <name evidence="3" type="ORF">ABM428_05530</name>
</gene>
<reference evidence="3" key="1">
    <citation type="journal article" date="2020" name="Int. J. Syst. Evol. Microbiol.">
        <title>Notification of changes in taxonomic opinion previously published outside the IJSEM.</title>
        <authorList>
            <person name="Oren A."/>
            <person name="Garrity G."/>
        </authorList>
    </citation>
    <scope>NUCLEOTIDE SEQUENCE</scope>
    <source>
        <strain evidence="3">TCYB15</strain>
    </source>
</reference>
<dbReference type="SUPFAM" id="SSF52540">
    <property type="entry name" value="P-loop containing nucleoside triphosphate hydrolases"/>
    <property type="match status" value="1"/>
</dbReference>
<dbReference type="EMBL" id="CP159193">
    <property type="protein sequence ID" value="XCF11302.1"/>
    <property type="molecule type" value="Genomic_DNA"/>
</dbReference>
<evidence type="ECO:0000259" key="2">
    <source>
        <dbReference type="Pfam" id="PF13538"/>
    </source>
</evidence>
<evidence type="ECO:0000256" key="1">
    <source>
        <dbReference type="ARBA" id="ARBA00034923"/>
    </source>
</evidence>
<dbReference type="InterPro" id="IPR000212">
    <property type="entry name" value="DNA_helicase_UvrD/REP"/>
</dbReference>
<dbReference type="InterPro" id="IPR027785">
    <property type="entry name" value="UvrD-like_helicase_C"/>
</dbReference>
<accession>A0AAU8C559</accession>
<dbReference type="KEGG" id="suly:ABM428_05530"/>
<protein>
    <recommendedName>
        <fullName evidence="1">DNA 3'-5' helicase II</fullName>
    </recommendedName>
</protein>
<proteinExistence type="predicted"/>
<dbReference type="GO" id="GO:0043138">
    <property type="term" value="F:3'-5' DNA helicase activity"/>
    <property type="evidence" value="ECO:0007669"/>
    <property type="project" value="TreeGrafter"/>
</dbReference>
<dbReference type="GO" id="GO:0000725">
    <property type="term" value="P:recombinational repair"/>
    <property type="evidence" value="ECO:0007669"/>
    <property type="project" value="TreeGrafter"/>
</dbReference>
<feature type="domain" description="UvrD-like helicase C-terminal" evidence="2">
    <location>
        <begin position="521"/>
        <end position="567"/>
    </location>
</feature>
<reference evidence="3" key="2">
    <citation type="submission" date="2024-06" db="EMBL/GenBank/DDBJ databases">
        <authorList>
            <person name="Deng Y."/>
        </authorList>
    </citation>
    <scope>NUCLEOTIDE SEQUENCE</scope>
    <source>
        <strain evidence="3">TCYB15</strain>
    </source>
</reference>
<dbReference type="GO" id="GO:0005524">
    <property type="term" value="F:ATP binding"/>
    <property type="evidence" value="ECO:0007669"/>
    <property type="project" value="UniProtKB-KW"/>
</dbReference>
<keyword evidence="3" id="KW-0067">ATP-binding</keyword>
<dbReference type="PANTHER" id="PTHR11070:SF2">
    <property type="entry name" value="ATP-DEPENDENT DNA HELICASE SRS2"/>
    <property type="match status" value="1"/>
</dbReference>
<dbReference type="RefSeq" id="WP_340271316.1">
    <property type="nucleotide sequence ID" value="NZ_CP159193.1"/>
</dbReference>
<organism evidence="3">
    <name type="scientific">Sulfitobacter sp. TCYB15</name>
    <dbReference type="NCBI Taxonomy" id="3229275"/>
    <lineage>
        <taxon>Bacteria</taxon>
        <taxon>Pseudomonadati</taxon>
        <taxon>Pseudomonadota</taxon>
        <taxon>Alphaproteobacteria</taxon>
        <taxon>Rhodobacterales</taxon>
        <taxon>Roseobacteraceae</taxon>
        <taxon>Sulfitobacter</taxon>
    </lineage>
</organism>
<evidence type="ECO:0000313" key="3">
    <source>
        <dbReference type="EMBL" id="XCF11302.1"/>
    </source>
</evidence>